<dbReference type="Proteomes" id="UP000236742">
    <property type="component" value="Unassembled WGS sequence"/>
</dbReference>
<accession>A0A1H5V305</accession>
<evidence type="ECO:0000256" key="3">
    <source>
        <dbReference type="ARBA" id="ARBA00013253"/>
    </source>
</evidence>
<dbReference type="CDD" id="cd00483">
    <property type="entry name" value="HPPK"/>
    <property type="match status" value="1"/>
</dbReference>
<dbReference type="NCBIfam" id="TIGR01498">
    <property type="entry name" value="folK"/>
    <property type="match status" value="1"/>
</dbReference>
<reference evidence="14 15" key="1">
    <citation type="submission" date="2016-10" db="EMBL/GenBank/DDBJ databases">
        <authorList>
            <person name="de Groot N.N."/>
        </authorList>
    </citation>
    <scope>NUCLEOTIDE SEQUENCE [LARGE SCALE GENOMIC DNA]</scope>
    <source>
        <strain evidence="14 15">DSM 23413</strain>
    </source>
</reference>
<dbReference type="AlphaFoldDB" id="A0A1H5V305"/>
<keyword evidence="9" id="KW-0289">Folate biosynthesis</keyword>
<dbReference type="Gene3D" id="3.30.70.560">
    <property type="entry name" value="7,8-Dihydro-6-hydroxymethylpterin-pyrophosphokinase HPPK"/>
    <property type="match status" value="1"/>
</dbReference>
<keyword evidence="7 14" id="KW-0418">Kinase</keyword>
<dbReference type="EC" id="2.7.6.3" evidence="3"/>
<dbReference type="GO" id="GO:0003848">
    <property type="term" value="F:2-amino-4-hydroxy-6-hydroxymethyldihydropteridine diphosphokinase activity"/>
    <property type="evidence" value="ECO:0007669"/>
    <property type="project" value="UniProtKB-EC"/>
</dbReference>
<evidence type="ECO:0000256" key="5">
    <source>
        <dbReference type="ARBA" id="ARBA00022679"/>
    </source>
</evidence>
<evidence type="ECO:0000256" key="11">
    <source>
        <dbReference type="ARBA" id="ARBA00029766"/>
    </source>
</evidence>
<keyword evidence="6" id="KW-0547">Nucleotide-binding</keyword>
<name>A0A1H5V305_9RHOB</name>
<dbReference type="GO" id="GO:0046656">
    <property type="term" value="P:folic acid biosynthetic process"/>
    <property type="evidence" value="ECO:0007669"/>
    <property type="project" value="UniProtKB-KW"/>
</dbReference>
<evidence type="ECO:0000313" key="15">
    <source>
        <dbReference type="Proteomes" id="UP000236742"/>
    </source>
</evidence>
<evidence type="ECO:0000256" key="4">
    <source>
        <dbReference type="ARBA" id="ARBA00016218"/>
    </source>
</evidence>
<evidence type="ECO:0000313" key="14">
    <source>
        <dbReference type="EMBL" id="SEF81566.1"/>
    </source>
</evidence>
<evidence type="ECO:0000256" key="6">
    <source>
        <dbReference type="ARBA" id="ARBA00022741"/>
    </source>
</evidence>
<evidence type="ECO:0000256" key="7">
    <source>
        <dbReference type="ARBA" id="ARBA00022777"/>
    </source>
</evidence>
<proteinExistence type="inferred from homology"/>
<evidence type="ECO:0000259" key="13">
    <source>
        <dbReference type="Pfam" id="PF01288"/>
    </source>
</evidence>
<protein>
    <recommendedName>
        <fullName evidence="4">2-amino-4-hydroxy-6-hydroxymethyldihydropteridine pyrophosphokinase</fullName>
        <ecNumber evidence="3">2.7.6.3</ecNumber>
    </recommendedName>
    <alternativeName>
        <fullName evidence="11">6-hydroxymethyl-7,8-dihydropterin pyrophosphokinase</fullName>
    </alternativeName>
    <alternativeName>
        <fullName evidence="12">7,8-dihydro-6-hydroxymethylpterin-pyrophosphokinase</fullName>
    </alternativeName>
</protein>
<dbReference type="EMBL" id="FNVD01000005">
    <property type="protein sequence ID" value="SEF81566.1"/>
    <property type="molecule type" value="Genomic_DNA"/>
</dbReference>
<evidence type="ECO:0000256" key="9">
    <source>
        <dbReference type="ARBA" id="ARBA00022909"/>
    </source>
</evidence>
<comment type="similarity">
    <text evidence="2">Belongs to the HPPK family.</text>
</comment>
<dbReference type="PANTHER" id="PTHR43071">
    <property type="entry name" value="2-AMINO-4-HYDROXY-6-HYDROXYMETHYLDIHYDROPTERIDINE PYROPHOSPHOKINASE"/>
    <property type="match status" value="1"/>
</dbReference>
<comment type="function">
    <text evidence="10">Catalyzes the transfer of pyrophosphate from adenosine triphosphate (ATP) to 6-hydroxymethyl-7,8-dihydropterin, an enzymatic step in folate biosynthesis pathway.</text>
</comment>
<dbReference type="Pfam" id="PF01288">
    <property type="entry name" value="HPPK"/>
    <property type="match status" value="1"/>
</dbReference>
<organism evidence="14 15">
    <name type="scientific">Jhaorihella thermophila</name>
    <dbReference type="NCBI Taxonomy" id="488547"/>
    <lineage>
        <taxon>Bacteria</taxon>
        <taxon>Pseudomonadati</taxon>
        <taxon>Pseudomonadota</taxon>
        <taxon>Alphaproteobacteria</taxon>
        <taxon>Rhodobacterales</taxon>
        <taxon>Paracoccaceae</taxon>
        <taxon>Jhaorihella</taxon>
    </lineage>
</organism>
<dbReference type="InterPro" id="IPR000550">
    <property type="entry name" value="Hppk"/>
</dbReference>
<dbReference type="UniPathway" id="UPA00077">
    <property type="reaction ID" value="UER00155"/>
</dbReference>
<evidence type="ECO:0000256" key="12">
    <source>
        <dbReference type="ARBA" id="ARBA00033413"/>
    </source>
</evidence>
<dbReference type="PANTHER" id="PTHR43071:SF1">
    <property type="entry name" value="2-AMINO-4-HYDROXY-6-HYDROXYMETHYLDIHYDROPTERIDINE PYROPHOSPHOKINASE"/>
    <property type="match status" value="1"/>
</dbReference>
<keyword evidence="15" id="KW-1185">Reference proteome</keyword>
<dbReference type="GO" id="GO:0046654">
    <property type="term" value="P:tetrahydrofolate biosynthetic process"/>
    <property type="evidence" value="ECO:0007669"/>
    <property type="project" value="UniProtKB-UniPathway"/>
</dbReference>
<keyword evidence="8" id="KW-0067">ATP-binding</keyword>
<gene>
    <name evidence="14" type="ORF">SAMN05421751_105115</name>
</gene>
<evidence type="ECO:0000256" key="1">
    <source>
        <dbReference type="ARBA" id="ARBA00005051"/>
    </source>
</evidence>
<keyword evidence="5" id="KW-0808">Transferase</keyword>
<evidence type="ECO:0000256" key="8">
    <source>
        <dbReference type="ARBA" id="ARBA00022840"/>
    </source>
</evidence>
<evidence type="ECO:0000256" key="10">
    <source>
        <dbReference type="ARBA" id="ARBA00029409"/>
    </source>
</evidence>
<feature type="domain" description="7,8-dihydro-6-hydroxymethylpterin-pyrophosphokinase" evidence="13">
    <location>
        <begin position="17"/>
        <end position="168"/>
    </location>
</feature>
<dbReference type="SUPFAM" id="SSF55083">
    <property type="entry name" value="6-hydroxymethyl-7,8-dihydropterin pyrophosphokinase, HPPK"/>
    <property type="match status" value="1"/>
</dbReference>
<comment type="pathway">
    <text evidence="1">Cofactor biosynthesis; tetrahydrofolate biosynthesis; 2-amino-4-hydroxy-6-hydroxymethyl-7,8-dihydropteridine diphosphate from 7,8-dihydroneopterin triphosphate: step 4/4.</text>
</comment>
<evidence type="ECO:0000256" key="2">
    <source>
        <dbReference type="ARBA" id="ARBA00005810"/>
    </source>
</evidence>
<dbReference type="GO" id="GO:0005524">
    <property type="term" value="F:ATP binding"/>
    <property type="evidence" value="ECO:0007669"/>
    <property type="project" value="UniProtKB-KW"/>
</dbReference>
<sequence>MRFLAGPIMNKTGSHSVIALGGNLPLDGRTPQQTLISAIGEMADSGLAVKAVSRFYATPCFPPGAGPDYVNAAALVSGPSDPAALLRILHGIEARFGRERRQRWGMRTLDLDLVFRGDVVLPDRETQTAWRDLPAEEQVRRTPDRLILPHPRLQDRAFVLVPVRDVAPDWRHPLLGRTVAELCAALPEREIAGVVPL</sequence>
<dbReference type="InterPro" id="IPR035907">
    <property type="entry name" value="Hppk_sf"/>
</dbReference>
<dbReference type="GO" id="GO:0016301">
    <property type="term" value="F:kinase activity"/>
    <property type="evidence" value="ECO:0007669"/>
    <property type="project" value="UniProtKB-KW"/>
</dbReference>